<protein>
    <recommendedName>
        <fullName evidence="5">Mce-associated membrane protein</fullName>
    </recommendedName>
</protein>
<evidence type="ECO:0000313" key="4">
    <source>
        <dbReference type="Proteomes" id="UP000468687"/>
    </source>
</evidence>
<evidence type="ECO:0000313" key="3">
    <source>
        <dbReference type="EMBL" id="NEN77346.1"/>
    </source>
</evidence>
<dbReference type="GO" id="GO:0016020">
    <property type="term" value="C:membrane"/>
    <property type="evidence" value="ECO:0007669"/>
    <property type="project" value="UniProtKB-SubCell"/>
</dbReference>
<dbReference type="AlphaFoldDB" id="A0A6P0HFN4"/>
<comment type="subcellular location">
    <subcellularLocation>
        <location evidence="1">Membrane</location>
    </subcellularLocation>
</comment>
<evidence type="ECO:0000256" key="2">
    <source>
        <dbReference type="ARBA" id="ARBA00023136"/>
    </source>
</evidence>
<name>A0A6P0HFN4_9ACTN</name>
<keyword evidence="4" id="KW-1185">Reference proteome</keyword>
<dbReference type="PANTHER" id="PTHR37042">
    <property type="entry name" value="OUTER MEMBRANE PROTEIN RV1973"/>
    <property type="match status" value="1"/>
</dbReference>
<gene>
    <name evidence="3" type="ORF">G3T38_03550</name>
</gene>
<accession>A0A6P0HFN4</accession>
<evidence type="ECO:0000256" key="1">
    <source>
        <dbReference type="ARBA" id="ARBA00004370"/>
    </source>
</evidence>
<dbReference type="EMBL" id="JAAGXA010000002">
    <property type="protein sequence ID" value="NEN77346.1"/>
    <property type="molecule type" value="Genomic_DNA"/>
</dbReference>
<sequence length="173" mass="17891">MSAATIGKRLALLGPWVAAALLVAFGVHAFTQADGLRSTPAAENHALVDATGTAEVQAAATQTLTRVLSYDHAAPEATTAAADELLRGAAREEFDVLYAGLAERAGEQELVLTARVSSVAVQELTDDSAQVLVFLDQTSQRAGDAETSVSAAQLSVGLERDGSGWTVTDLTPL</sequence>
<comment type="caution">
    <text evidence="3">The sequence shown here is derived from an EMBL/GenBank/DDBJ whole genome shotgun (WGS) entry which is preliminary data.</text>
</comment>
<dbReference type="RefSeq" id="WP_163770724.1">
    <property type="nucleotide sequence ID" value="NZ_JAAGXA010000002.1"/>
</dbReference>
<keyword evidence="2" id="KW-0472">Membrane</keyword>
<dbReference type="PANTHER" id="PTHR37042:SF4">
    <property type="entry name" value="OUTER MEMBRANE PROTEIN RV1973"/>
    <property type="match status" value="1"/>
</dbReference>
<organism evidence="3 4">
    <name type="scientific">Nocardioides zeae</name>
    <dbReference type="NCBI Taxonomy" id="1457234"/>
    <lineage>
        <taxon>Bacteria</taxon>
        <taxon>Bacillati</taxon>
        <taxon>Actinomycetota</taxon>
        <taxon>Actinomycetes</taxon>
        <taxon>Propionibacteriales</taxon>
        <taxon>Nocardioidaceae</taxon>
        <taxon>Nocardioides</taxon>
    </lineage>
</organism>
<reference evidence="3 4" key="1">
    <citation type="journal article" date="2014" name="Int. J. Syst. Evol. Microbiol.">
        <title>Nocardioides zeae sp. nov., isolated from the stem of Zea mays.</title>
        <authorList>
            <person name="Glaeser S.P."/>
            <person name="McInroy J.A."/>
            <person name="Busse H.J."/>
            <person name="Kampfer P."/>
        </authorList>
    </citation>
    <scope>NUCLEOTIDE SEQUENCE [LARGE SCALE GENOMIC DNA]</scope>
    <source>
        <strain evidence="3 4">JCM 30728</strain>
    </source>
</reference>
<proteinExistence type="predicted"/>
<dbReference type="Proteomes" id="UP000468687">
    <property type="component" value="Unassembled WGS sequence"/>
</dbReference>
<evidence type="ECO:0008006" key="5">
    <source>
        <dbReference type="Google" id="ProtNLM"/>
    </source>
</evidence>